<sequence>MTKSRGFSGRRQEFIKSVRAKAHTEGTPFRTALESVKGTNAAKEVLMGDRTEEPPLSRRNMRGWYSDALVIDDGDSQLYDEDVYNFKVDFSDGDHIEHQTNMTISLLEVARPSKRKGATKGFEMIKKSQNAMLLGDEEFEIWEEDEFEKFEIWDDDWEQIYNEQRVDTRKSYSSVLRGNDR</sequence>
<gene>
    <name evidence="1" type="ORF">GALMADRAFT_259319</name>
</gene>
<organism evidence="1 2">
    <name type="scientific">Galerina marginata (strain CBS 339.88)</name>
    <dbReference type="NCBI Taxonomy" id="685588"/>
    <lineage>
        <taxon>Eukaryota</taxon>
        <taxon>Fungi</taxon>
        <taxon>Dikarya</taxon>
        <taxon>Basidiomycota</taxon>
        <taxon>Agaricomycotina</taxon>
        <taxon>Agaricomycetes</taxon>
        <taxon>Agaricomycetidae</taxon>
        <taxon>Agaricales</taxon>
        <taxon>Agaricineae</taxon>
        <taxon>Strophariaceae</taxon>
        <taxon>Galerina</taxon>
    </lineage>
</organism>
<dbReference type="AlphaFoldDB" id="A0A067SIC2"/>
<dbReference type="HOGENOM" id="CLU_1563106_0_0_1"/>
<evidence type="ECO:0000313" key="2">
    <source>
        <dbReference type="Proteomes" id="UP000027222"/>
    </source>
</evidence>
<protein>
    <submittedName>
        <fullName evidence="1">Uncharacterized protein</fullName>
    </submittedName>
</protein>
<dbReference type="STRING" id="685588.A0A067SIC2"/>
<dbReference type="EMBL" id="KL142423">
    <property type="protein sequence ID" value="KDR66498.1"/>
    <property type="molecule type" value="Genomic_DNA"/>
</dbReference>
<name>A0A067SIC2_GALM3</name>
<accession>A0A067SIC2</accession>
<dbReference type="Proteomes" id="UP000027222">
    <property type="component" value="Unassembled WGS sequence"/>
</dbReference>
<evidence type="ECO:0000313" key="1">
    <source>
        <dbReference type="EMBL" id="KDR66498.1"/>
    </source>
</evidence>
<proteinExistence type="predicted"/>
<reference evidence="2" key="1">
    <citation type="journal article" date="2014" name="Proc. Natl. Acad. Sci. U.S.A.">
        <title>Extensive sampling of basidiomycete genomes demonstrates inadequacy of the white-rot/brown-rot paradigm for wood decay fungi.</title>
        <authorList>
            <person name="Riley R."/>
            <person name="Salamov A.A."/>
            <person name="Brown D.W."/>
            <person name="Nagy L.G."/>
            <person name="Floudas D."/>
            <person name="Held B.W."/>
            <person name="Levasseur A."/>
            <person name="Lombard V."/>
            <person name="Morin E."/>
            <person name="Otillar R."/>
            <person name="Lindquist E.A."/>
            <person name="Sun H."/>
            <person name="LaButti K.M."/>
            <person name="Schmutz J."/>
            <person name="Jabbour D."/>
            <person name="Luo H."/>
            <person name="Baker S.E."/>
            <person name="Pisabarro A.G."/>
            <person name="Walton J.D."/>
            <person name="Blanchette R.A."/>
            <person name="Henrissat B."/>
            <person name="Martin F."/>
            <person name="Cullen D."/>
            <person name="Hibbett D.S."/>
            <person name="Grigoriev I.V."/>
        </authorList>
    </citation>
    <scope>NUCLEOTIDE SEQUENCE [LARGE SCALE GENOMIC DNA]</scope>
    <source>
        <strain evidence="2">CBS 339.88</strain>
    </source>
</reference>
<keyword evidence="2" id="KW-1185">Reference proteome</keyword>
<dbReference type="OrthoDB" id="2739946at2759"/>